<dbReference type="Pfam" id="PF07690">
    <property type="entry name" value="MFS_1"/>
    <property type="match status" value="1"/>
</dbReference>
<evidence type="ECO:0000313" key="7">
    <source>
        <dbReference type="Proteomes" id="UP000054018"/>
    </source>
</evidence>
<evidence type="ECO:0000256" key="1">
    <source>
        <dbReference type="ARBA" id="ARBA00004141"/>
    </source>
</evidence>
<dbReference type="OrthoDB" id="3026777at2759"/>
<dbReference type="GO" id="GO:0016020">
    <property type="term" value="C:membrane"/>
    <property type="evidence" value="ECO:0007669"/>
    <property type="project" value="UniProtKB-SubCell"/>
</dbReference>
<feature type="transmembrane region" description="Helical" evidence="5">
    <location>
        <begin position="456"/>
        <end position="478"/>
    </location>
</feature>
<feature type="transmembrane region" description="Helical" evidence="5">
    <location>
        <begin position="210"/>
        <end position="230"/>
    </location>
</feature>
<dbReference type="EMBL" id="KN833691">
    <property type="protein sequence ID" value="KIK28967.1"/>
    <property type="molecule type" value="Genomic_DNA"/>
</dbReference>
<evidence type="ECO:0000256" key="2">
    <source>
        <dbReference type="ARBA" id="ARBA00022692"/>
    </source>
</evidence>
<sequence length="743" mass="80288">MSLDRIITDPIISTENTAFNSPSQCRPPVENIFDQPSTSEQTLPTERDHLVSPKKVKKPFYRARPLWLVPFALATSLTRGMTLASRVEVFTELSCNQLRDPYKHTSVPIDNSTFGLPSTYHPPGAQAQPSISLFFPPSPTASLFKETKGDGIREGDDPRVIPGNKCVSDPAVQAKAARLQTIMTTIMGALSALTTGWWGHYGERHGRTRVLGVASFGLFMTDLIFILVVTPNNPLAGHSHKLLVLAPVIEGLLGGWSALTSAQSAYITDCTSSGSRATIFARFSGVLFIGLALGPILGAWLIRNPIYFLRVGTSNHPLQSVNSVFWVSITCSFVNFLLVSFVIPESLSASRRAANRKGKSRAVETSEDNSNYGEGNVVAGILKNLFSPLALFFPSDIPVAVKVAGEAQVRIRRRKDWGLTLLAIALALHMLASGLFQLKYLYAEHIYDWSAEQLSYYISFQGAIRACYLLLVLPFFLVTFKPIRSAIAAAVLPPGKANGKPAPTIPQLLAEMRFDLVVLRCSMIVEFFSHAAVVLAPLPSDSHSSTWWSEFFFVGATSLACAGAGVSPAVQSFALSTLYGRALVEKEATRIHAGSGSTSSDFDVISEPGKLLGALAVLQAAGSTILGPILFGLVYSTTVASFPRAIFVVAAGLILLSIILTFFIRTPGRVANRRKTTTVPAAIHITSKKARRWCEEENRGRSRVSKDLRGGAASPLYGATNNTFGVTSRYNGFSQAGPSGSRL</sequence>
<evidence type="ECO:0000256" key="4">
    <source>
        <dbReference type="ARBA" id="ARBA00023136"/>
    </source>
</evidence>
<accession>A0A0D0A3K3</accession>
<dbReference type="PANTHER" id="PTHR23507:SF1">
    <property type="entry name" value="FI18259P1-RELATED"/>
    <property type="match status" value="1"/>
</dbReference>
<evidence type="ECO:0000256" key="3">
    <source>
        <dbReference type="ARBA" id="ARBA00022989"/>
    </source>
</evidence>
<feature type="transmembrane region" description="Helical" evidence="5">
    <location>
        <begin position="323"/>
        <end position="343"/>
    </location>
</feature>
<feature type="transmembrane region" description="Helical" evidence="5">
    <location>
        <begin position="611"/>
        <end position="633"/>
    </location>
</feature>
<evidence type="ECO:0000256" key="5">
    <source>
        <dbReference type="SAM" id="Phobius"/>
    </source>
</evidence>
<proteinExistence type="predicted"/>
<keyword evidence="3 5" id="KW-1133">Transmembrane helix</keyword>
<dbReference type="Gene3D" id="1.20.1250.20">
    <property type="entry name" value="MFS general substrate transporter like domains"/>
    <property type="match status" value="1"/>
</dbReference>
<evidence type="ECO:0008006" key="8">
    <source>
        <dbReference type="Google" id="ProtNLM"/>
    </source>
</evidence>
<dbReference type="PANTHER" id="PTHR23507">
    <property type="entry name" value="ZGC:174356"/>
    <property type="match status" value="1"/>
</dbReference>
<feature type="transmembrane region" description="Helical" evidence="5">
    <location>
        <begin position="551"/>
        <end position="570"/>
    </location>
</feature>
<feature type="transmembrane region" description="Helical" evidence="5">
    <location>
        <begin position="179"/>
        <end position="198"/>
    </location>
</feature>
<dbReference type="InterPro" id="IPR036259">
    <property type="entry name" value="MFS_trans_sf"/>
</dbReference>
<dbReference type="SUPFAM" id="SSF103473">
    <property type="entry name" value="MFS general substrate transporter"/>
    <property type="match status" value="1"/>
</dbReference>
<feature type="transmembrane region" description="Helical" evidence="5">
    <location>
        <begin position="242"/>
        <end position="267"/>
    </location>
</feature>
<dbReference type="HOGENOM" id="CLU_017517_1_0_1"/>
<dbReference type="GO" id="GO:0022857">
    <property type="term" value="F:transmembrane transporter activity"/>
    <property type="evidence" value="ECO:0007669"/>
    <property type="project" value="InterPro"/>
</dbReference>
<feature type="transmembrane region" description="Helical" evidence="5">
    <location>
        <begin position="645"/>
        <end position="664"/>
    </location>
</feature>
<feature type="transmembrane region" description="Helical" evidence="5">
    <location>
        <begin position="279"/>
        <end position="303"/>
    </location>
</feature>
<evidence type="ECO:0000313" key="6">
    <source>
        <dbReference type="EMBL" id="KIK28967.1"/>
    </source>
</evidence>
<dbReference type="Proteomes" id="UP000054018">
    <property type="component" value="Unassembled WGS sequence"/>
</dbReference>
<reference evidence="6 7" key="1">
    <citation type="submission" date="2014-04" db="EMBL/GenBank/DDBJ databases">
        <authorList>
            <consortium name="DOE Joint Genome Institute"/>
            <person name="Kuo A."/>
            <person name="Kohler A."/>
            <person name="Costa M.D."/>
            <person name="Nagy L.G."/>
            <person name="Floudas D."/>
            <person name="Copeland A."/>
            <person name="Barry K.W."/>
            <person name="Cichocki N."/>
            <person name="Veneault-Fourrey C."/>
            <person name="LaButti K."/>
            <person name="Lindquist E.A."/>
            <person name="Lipzen A."/>
            <person name="Lundell T."/>
            <person name="Morin E."/>
            <person name="Murat C."/>
            <person name="Sun H."/>
            <person name="Tunlid A."/>
            <person name="Henrissat B."/>
            <person name="Grigoriev I.V."/>
            <person name="Hibbett D.S."/>
            <person name="Martin F."/>
            <person name="Nordberg H.P."/>
            <person name="Cantor M.N."/>
            <person name="Hua S.X."/>
        </authorList>
    </citation>
    <scope>NUCLEOTIDE SEQUENCE [LARGE SCALE GENOMIC DNA]</scope>
    <source>
        <strain evidence="6 7">441</strain>
    </source>
</reference>
<keyword evidence="4 5" id="KW-0472">Membrane</keyword>
<dbReference type="InterPro" id="IPR011701">
    <property type="entry name" value="MFS"/>
</dbReference>
<feature type="transmembrane region" description="Helical" evidence="5">
    <location>
        <begin position="417"/>
        <end position="436"/>
    </location>
</feature>
<gene>
    <name evidence="6" type="ORF">PISMIDRAFT_655375</name>
</gene>
<name>A0A0D0A3K3_9AGAM</name>
<comment type="subcellular location">
    <subcellularLocation>
        <location evidence="1">Membrane</location>
        <topology evidence="1">Multi-pass membrane protein</topology>
    </subcellularLocation>
</comment>
<keyword evidence="7" id="KW-1185">Reference proteome</keyword>
<dbReference type="AlphaFoldDB" id="A0A0D0A3K3"/>
<organism evidence="6 7">
    <name type="scientific">Pisolithus microcarpus 441</name>
    <dbReference type="NCBI Taxonomy" id="765257"/>
    <lineage>
        <taxon>Eukaryota</taxon>
        <taxon>Fungi</taxon>
        <taxon>Dikarya</taxon>
        <taxon>Basidiomycota</taxon>
        <taxon>Agaricomycotina</taxon>
        <taxon>Agaricomycetes</taxon>
        <taxon>Agaricomycetidae</taxon>
        <taxon>Boletales</taxon>
        <taxon>Sclerodermatineae</taxon>
        <taxon>Pisolithaceae</taxon>
        <taxon>Pisolithus</taxon>
    </lineage>
</organism>
<keyword evidence="2 5" id="KW-0812">Transmembrane</keyword>
<feature type="transmembrane region" description="Helical" evidence="5">
    <location>
        <begin position="517"/>
        <end position="539"/>
    </location>
</feature>
<protein>
    <recommendedName>
        <fullName evidence="8">MFS general substrate transporter</fullName>
    </recommendedName>
</protein>
<reference evidence="7" key="2">
    <citation type="submission" date="2015-01" db="EMBL/GenBank/DDBJ databases">
        <title>Evolutionary Origins and Diversification of the Mycorrhizal Mutualists.</title>
        <authorList>
            <consortium name="DOE Joint Genome Institute"/>
            <consortium name="Mycorrhizal Genomics Consortium"/>
            <person name="Kohler A."/>
            <person name="Kuo A."/>
            <person name="Nagy L.G."/>
            <person name="Floudas D."/>
            <person name="Copeland A."/>
            <person name="Barry K.W."/>
            <person name="Cichocki N."/>
            <person name="Veneault-Fourrey C."/>
            <person name="LaButti K."/>
            <person name="Lindquist E.A."/>
            <person name="Lipzen A."/>
            <person name="Lundell T."/>
            <person name="Morin E."/>
            <person name="Murat C."/>
            <person name="Riley R."/>
            <person name="Ohm R."/>
            <person name="Sun H."/>
            <person name="Tunlid A."/>
            <person name="Henrissat B."/>
            <person name="Grigoriev I.V."/>
            <person name="Hibbett D.S."/>
            <person name="Martin F."/>
        </authorList>
    </citation>
    <scope>NUCLEOTIDE SEQUENCE [LARGE SCALE GENOMIC DNA]</scope>
    <source>
        <strain evidence="7">441</strain>
    </source>
</reference>